<dbReference type="SUPFAM" id="SSF52218">
    <property type="entry name" value="Flavoproteins"/>
    <property type="match status" value="1"/>
</dbReference>
<dbReference type="PANTHER" id="PTHR38030:SF2">
    <property type="entry name" value="PROTOPORPHYRINOGEN IX DEHYDROGENASE [QUINONE]"/>
    <property type="match status" value="1"/>
</dbReference>
<dbReference type="Pfam" id="PF12724">
    <property type="entry name" value="Flavodoxin_5"/>
    <property type="match status" value="1"/>
</dbReference>
<sequence>MSILIVFAGKNGTTKKCAALLQEQLPGSRVVDLIEDAPDLTDSDTIIIGGCIRMGQLHKTVRKFMEANAAILSEKRLAFFLCSGFTDNAEEMFKNNIPSYLLKFSIAHEAFGGELHMEQLRGMDKWIAKMGRRAMGDRPAPHIFEENIARLAQAVLHDPDAAESSPAH</sequence>
<dbReference type="InterPro" id="IPR052200">
    <property type="entry name" value="Protoporphyrinogen_IX_DH"/>
</dbReference>
<comment type="caution">
    <text evidence="2">The sequence shown here is derived from an EMBL/GenBank/DDBJ whole genome shotgun (WGS) entry which is preliminary data.</text>
</comment>
<dbReference type="PANTHER" id="PTHR38030">
    <property type="entry name" value="PROTOPORPHYRINOGEN IX DEHYDROGENASE [MENAQUINONE]"/>
    <property type="match status" value="1"/>
</dbReference>
<dbReference type="GO" id="GO:0010181">
    <property type="term" value="F:FMN binding"/>
    <property type="evidence" value="ECO:0007669"/>
    <property type="project" value="InterPro"/>
</dbReference>
<dbReference type="AlphaFoldDB" id="A0A926DHP7"/>
<protein>
    <recommendedName>
        <fullName evidence="1">Flavodoxin-like domain-containing protein</fullName>
    </recommendedName>
</protein>
<evidence type="ECO:0000313" key="3">
    <source>
        <dbReference type="Proteomes" id="UP000617951"/>
    </source>
</evidence>
<dbReference type="Gene3D" id="3.40.50.360">
    <property type="match status" value="1"/>
</dbReference>
<dbReference type="InterPro" id="IPR029039">
    <property type="entry name" value="Flavoprotein-like_sf"/>
</dbReference>
<name>A0A926DHP7_9FIRM</name>
<dbReference type="Proteomes" id="UP000617951">
    <property type="component" value="Unassembled WGS sequence"/>
</dbReference>
<organism evidence="2 3">
    <name type="scientific">Guopingia tenuis</name>
    <dbReference type="NCBI Taxonomy" id="2763656"/>
    <lineage>
        <taxon>Bacteria</taxon>
        <taxon>Bacillati</taxon>
        <taxon>Bacillota</taxon>
        <taxon>Clostridia</taxon>
        <taxon>Christensenellales</taxon>
        <taxon>Christensenellaceae</taxon>
        <taxon>Guopingia</taxon>
    </lineage>
</organism>
<dbReference type="GO" id="GO:0016651">
    <property type="term" value="F:oxidoreductase activity, acting on NAD(P)H"/>
    <property type="evidence" value="ECO:0007669"/>
    <property type="project" value="UniProtKB-ARBA"/>
</dbReference>
<reference evidence="2" key="1">
    <citation type="submission" date="2020-08" db="EMBL/GenBank/DDBJ databases">
        <title>Genome public.</title>
        <authorList>
            <person name="Liu C."/>
            <person name="Sun Q."/>
        </authorList>
    </citation>
    <scope>NUCLEOTIDE SEQUENCE</scope>
    <source>
        <strain evidence="2">NSJ-63</strain>
    </source>
</reference>
<feature type="domain" description="Flavodoxin-like" evidence="1">
    <location>
        <begin position="3"/>
        <end position="168"/>
    </location>
</feature>
<dbReference type="InterPro" id="IPR026816">
    <property type="entry name" value="Flavodoxin_dom"/>
</dbReference>
<dbReference type="RefSeq" id="WP_178619145.1">
    <property type="nucleotide sequence ID" value="NZ_JACRSS010000001.1"/>
</dbReference>
<dbReference type="InterPro" id="IPR008254">
    <property type="entry name" value="Flavodoxin/NO_synth"/>
</dbReference>
<evidence type="ECO:0000313" key="2">
    <source>
        <dbReference type="EMBL" id="MBC8538318.1"/>
    </source>
</evidence>
<dbReference type="GO" id="GO:0006783">
    <property type="term" value="P:heme biosynthetic process"/>
    <property type="evidence" value="ECO:0007669"/>
    <property type="project" value="TreeGrafter"/>
</dbReference>
<dbReference type="EMBL" id="JACRSS010000001">
    <property type="protein sequence ID" value="MBC8538318.1"/>
    <property type="molecule type" value="Genomic_DNA"/>
</dbReference>
<proteinExistence type="predicted"/>
<dbReference type="GO" id="GO:0070819">
    <property type="term" value="F:menaquinone-dependent protoporphyrinogen oxidase activity"/>
    <property type="evidence" value="ECO:0007669"/>
    <property type="project" value="TreeGrafter"/>
</dbReference>
<accession>A0A926DHP7</accession>
<dbReference type="PROSITE" id="PS50902">
    <property type="entry name" value="FLAVODOXIN_LIKE"/>
    <property type="match status" value="1"/>
</dbReference>
<keyword evidence="3" id="KW-1185">Reference proteome</keyword>
<evidence type="ECO:0000259" key="1">
    <source>
        <dbReference type="PROSITE" id="PS50902"/>
    </source>
</evidence>
<gene>
    <name evidence="2" type="ORF">H8693_05155</name>
</gene>